<name>A0ABU7ZQ26_9HYPH</name>
<gene>
    <name evidence="3" type="ORF">V6L76_13760</name>
</gene>
<dbReference type="RefSeq" id="WP_334251524.1">
    <property type="nucleotide sequence ID" value="NZ_JBAKBE010000007.1"/>
</dbReference>
<keyword evidence="4" id="KW-1185">Reference proteome</keyword>
<protein>
    <submittedName>
        <fullName evidence="3">Uncharacterized protein</fullName>
    </submittedName>
</protein>
<feature type="chain" id="PRO_5047102889" evidence="2">
    <location>
        <begin position="19"/>
        <end position="294"/>
    </location>
</feature>
<feature type="compositionally biased region" description="Pro residues" evidence="1">
    <location>
        <begin position="116"/>
        <end position="132"/>
    </location>
</feature>
<evidence type="ECO:0000313" key="4">
    <source>
        <dbReference type="Proteomes" id="UP001380822"/>
    </source>
</evidence>
<feature type="compositionally biased region" description="Basic and acidic residues" evidence="1">
    <location>
        <begin position="104"/>
        <end position="115"/>
    </location>
</feature>
<dbReference type="EMBL" id="JBAKBE010000007">
    <property type="protein sequence ID" value="MEH0097327.1"/>
    <property type="molecule type" value="Genomic_DNA"/>
</dbReference>
<sequence length="294" mass="31976">MRVLITAIATLLGSSAMACEPPVIAIDEKGNARWNDVGPEARGAMENRAGPASSALDVLIIDERSSKTQWIGPGHTPDEIAVVYGINSYVYTGSERCAPAGMPRDLERLPDDPPPRELPPGKPPEELPPGKPPIELFPDEPAAGIQPRSGLWQARLGTARFEGCPQMMQQYGPMGTGLKPEMMAPRPLTYRVPFHPDQLELTKRLAAEGLSTITWRRAGPDSWEAEVFPELSRTAAIEGAGLWKMFWKLTVKSDAEIEHAVTQHIKLPPEAAAVMGGSSNCRMTVVNSWVRVGN</sequence>
<feature type="region of interest" description="Disordered" evidence="1">
    <location>
        <begin position="100"/>
        <end position="134"/>
    </location>
</feature>
<dbReference type="PROSITE" id="PS51257">
    <property type="entry name" value="PROKAR_LIPOPROTEIN"/>
    <property type="match status" value="1"/>
</dbReference>
<accession>A0ABU7ZQ26</accession>
<keyword evidence="2" id="KW-0732">Signal</keyword>
<evidence type="ECO:0000313" key="3">
    <source>
        <dbReference type="EMBL" id="MEH0097327.1"/>
    </source>
</evidence>
<evidence type="ECO:0000256" key="1">
    <source>
        <dbReference type="SAM" id="MobiDB-lite"/>
    </source>
</evidence>
<dbReference type="Proteomes" id="UP001380822">
    <property type="component" value="Unassembled WGS sequence"/>
</dbReference>
<evidence type="ECO:0000256" key="2">
    <source>
        <dbReference type="SAM" id="SignalP"/>
    </source>
</evidence>
<feature type="signal peptide" evidence="2">
    <location>
        <begin position="1"/>
        <end position="18"/>
    </location>
</feature>
<reference evidence="3 4" key="1">
    <citation type="submission" date="2024-02" db="EMBL/GenBank/DDBJ databases">
        <title>A new putative Pannonibacter species isolated from two cases of bloodstream infections in paediatric patients.</title>
        <authorList>
            <person name="Castellana S."/>
            <person name="De Laurentiis V."/>
            <person name="Grassi M."/>
            <person name="De Leonardis F."/>
            <person name="Mosca A."/>
            <person name="De Carlo C."/>
            <person name="Sparapano E."/>
            <person name="Ronga L."/>
            <person name="Santacroce L."/>
            <person name="Chironna M."/>
            <person name="De Robertis A."/>
            <person name="Bianco A."/>
            <person name="Del Sambro L."/>
            <person name="Capozzi L."/>
            <person name="Parisi A."/>
        </authorList>
    </citation>
    <scope>NUCLEOTIDE SEQUENCE [LARGE SCALE GENOMIC DNA]</scope>
    <source>
        <strain evidence="3 4">Pt2</strain>
    </source>
</reference>
<organism evidence="3 4">
    <name type="scientific">Pannonibacter anstelovis</name>
    <dbReference type="NCBI Taxonomy" id="3121537"/>
    <lineage>
        <taxon>Bacteria</taxon>
        <taxon>Pseudomonadati</taxon>
        <taxon>Pseudomonadota</taxon>
        <taxon>Alphaproteobacteria</taxon>
        <taxon>Hyphomicrobiales</taxon>
        <taxon>Stappiaceae</taxon>
        <taxon>Pannonibacter</taxon>
    </lineage>
</organism>
<comment type="caution">
    <text evidence="3">The sequence shown here is derived from an EMBL/GenBank/DDBJ whole genome shotgun (WGS) entry which is preliminary data.</text>
</comment>
<proteinExistence type="predicted"/>